<dbReference type="GO" id="GO:0016020">
    <property type="term" value="C:membrane"/>
    <property type="evidence" value="ECO:0007669"/>
    <property type="project" value="TreeGrafter"/>
</dbReference>
<organism evidence="3 4">
    <name type="scientific">Zingiber officinale</name>
    <name type="common">Ginger</name>
    <name type="synonym">Amomum zingiber</name>
    <dbReference type="NCBI Taxonomy" id="94328"/>
    <lineage>
        <taxon>Eukaryota</taxon>
        <taxon>Viridiplantae</taxon>
        <taxon>Streptophyta</taxon>
        <taxon>Embryophyta</taxon>
        <taxon>Tracheophyta</taxon>
        <taxon>Spermatophyta</taxon>
        <taxon>Magnoliopsida</taxon>
        <taxon>Liliopsida</taxon>
        <taxon>Zingiberales</taxon>
        <taxon>Zingiberaceae</taxon>
        <taxon>Zingiber</taxon>
    </lineage>
</organism>
<evidence type="ECO:0000313" key="4">
    <source>
        <dbReference type="Proteomes" id="UP000734854"/>
    </source>
</evidence>
<feature type="compositionally biased region" description="Low complexity" evidence="1">
    <location>
        <begin position="79"/>
        <end position="92"/>
    </location>
</feature>
<keyword evidence="4" id="KW-1185">Reference proteome</keyword>
<protein>
    <submittedName>
        <fullName evidence="3">Uncharacterized protein</fullName>
    </submittedName>
</protein>
<evidence type="ECO:0000313" key="3">
    <source>
        <dbReference type="EMBL" id="KAG6521067.1"/>
    </source>
</evidence>
<name>A0A8J5LAQ6_ZINOF</name>
<keyword evidence="2" id="KW-1133">Transmembrane helix</keyword>
<dbReference type="SUPFAM" id="SSF54427">
    <property type="entry name" value="NTF2-like"/>
    <property type="match status" value="1"/>
</dbReference>
<accession>A0A8J5LAQ6</accession>
<keyword evidence="2" id="KW-0472">Membrane</keyword>
<sequence length="766" mass="84898">MAFLLPLTDTPSKPPIKRQYFGRTIAGTCGPRKRTPASCSARGPVKDEVRERVIRVCDPLRSGGLVLSPIPSLTLLGSVSPSSLPSPSLKPEQQMDDEEEEKQRYYVNMGYAIRSLREDFTDIFQREPNFEIYRFDIPLPSFLVSGPLGSPNDAEPLATRRKKRRLVLDPSPPTVDETTSEPLIDCSLAHISLAPLTPRLPPIRATPKDLPTPRPQNHPQGLFYGPLDGMDLIHKQTSIGRRIVSLKSLHSYHLVETSCAHREVETRLAVLEVAQANSPGWEESWAKVTSLKADLVKQSELLEHAAQLVEEEKKKNVSNLVTLEKLQRQLSISESKLKDDIVFKDPLNSFVGIDNYKRIFWALRFTGSIFFRVISINIVSIWQPVENIIMIRWIVHGVPRVPWESHGRFDGNSEYKLDKNGKIYEHRVDNVALNTPTKFKVLPVEELIQLLGYGMMIHGMVLSLFHPILPSSFDDKSLMEAPYWLLLFSLFLSFFPFNTAALDIAILSATVRDRAFGVLARRRTGVAYSVPLPSDLSGASASVERIRSGILWTAGARLGSVSVPPRTTTAPFVRRLAFVYQDLGNRSSSFFDGVRGYALASPVVGLKAYDASLHPGEEVGLRTLGEPIMVAFPRVSLPAGVNSTAAIKCMRLGAADELADAVSGNACVARQTGHFALVVAAGPRQNGGRRWWMVWAVWFGGGVVVVVVAVVVGIMMVRWRRRKRRESMERVAEDEAALGTVWAGRSKMPSASMCRTGPVIEDATAP</sequence>
<proteinExistence type="predicted"/>
<comment type="caution">
    <text evidence="3">The sequence shown here is derived from an EMBL/GenBank/DDBJ whole genome shotgun (WGS) entry which is preliminary data.</text>
</comment>
<gene>
    <name evidence="3" type="ORF">ZIOFF_018133</name>
</gene>
<feature type="transmembrane region" description="Helical" evidence="2">
    <location>
        <begin position="692"/>
        <end position="717"/>
    </location>
</feature>
<feature type="region of interest" description="Disordered" evidence="1">
    <location>
        <begin position="79"/>
        <end position="99"/>
    </location>
</feature>
<keyword evidence="2" id="KW-0812">Transmembrane</keyword>
<dbReference type="Pfam" id="PF06697">
    <property type="entry name" value="DUF1191"/>
    <property type="match status" value="1"/>
</dbReference>
<dbReference type="InterPro" id="IPR032710">
    <property type="entry name" value="NTF2-like_dom_sf"/>
</dbReference>
<dbReference type="Proteomes" id="UP000734854">
    <property type="component" value="Unassembled WGS sequence"/>
</dbReference>
<dbReference type="EMBL" id="JACMSC010000005">
    <property type="protein sequence ID" value="KAG6521067.1"/>
    <property type="molecule type" value="Genomic_DNA"/>
</dbReference>
<dbReference type="AlphaFoldDB" id="A0A8J5LAQ6"/>
<dbReference type="Pfam" id="PF10184">
    <property type="entry name" value="DUF2358"/>
    <property type="match status" value="1"/>
</dbReference>
<feature type="transmembrane region" description="Helical" evidence="2">
    <location>
        <begin position="481"/>
        <end position="502"/>
    </location>
</feature>
<dbReference type="InterPro" id="IPR018790">
    <property type="entry name" value="DUF2358"/>
</dbReference>
<dbReference type="PANTHER" id="PTHR33512:SF33">
    <property type="entry name" value="OS06G0158800 PROTEIN"/>
    <property type="match status" value="1"/>
</dbReference>
<reference evidence="3 4" key="1">
    <citation type="submission" date="2020-08" db="EMBL/GenBank/DDBJ databases">
        <title>Plant Genome Project.</title>
        <authorList>
            <person name="Zhang R.-G."/>
        </authorList>
    </citation>
    <scope>NUCLEOTIDE SEQUENCE [LARGE SCALE GENOMIC DNA]</scope>
    <source>
        <tissue evidence="3">Rhizome</tissue>
    </source>
</reference>
<evidence type="ECO:0000256" key="2">
    <source>
        <dbReference type="SAM" id="Phobius"/>
    </source>
</evidence>
<dbReference type="InterPro" id="IPR010605">
    <property type="entry name" value="DUF1191"/>
</dbReference>
<evidence type="ECO:0000256" key="1">
    <source>
        <dbReference type="SAM" id="MobiDB-lite"/>
    </source>
</evidence>
<dbReference type="PANTHER" id="PTHR33512">
    <property type="entry name" value="PROTEIN, PUTATIVE (DUF1191)-RELATED"/>
    <property type="match status" value="1"/>
</dbReference>
<feature type="transmembrane region" description="Helical" evidence="2">
    <location>
        <begin position="450"/>
        <end position="469"/>
    </location>
</feature>